<dbReference type="AlphaFoldDB" id="A0A4Y8UG20"/>
<dbReference type="InterPro" id="IPR010817">
    <property type="entry name" value="HemY_N"/>
</dbReference>
<dbReference type="InterPro" id="IPR011990">
    <property type="entry name" value="TPR-like_helical_dom_sf"/>
</dbReference>
<protein>
    <recommendedName>
        <fullName evidence="6">HemY N-terminal domain-containing protein</fullName>
    </recommendedName>
</protein>
<evidence type="ECO:0000256" key="5">
    <source>
        <dbReference type="SAM" id="Phobius"/>
    </source>
</evidence>
<feature type="transmembrane region" description="Helical" evidence="5">
    <location>
        <begin position="43"/>
        <end position="67"/>
    </location>
</feature>
<dbReference type="GO" id="GO:0016020">
    <property type="term" value="C:membrane"/>
    <property type="evidence" value="ECO:0007669"/>
    <property type="project" value="UniProtKB-SubCell"/>
</dbReference>
<feature type="domain" description="HemY N-terminal" evidence="6">
    <location>
        <begin position="27"/>
        <end position="128"/>
    </location>
</feature>
<dbReference type="EMBL" id="SPIA01000003">
    <property type="protein sequence ID" value="TFH67348.1"/>
    <property type="molecule type" value="Genomic_DNA"/>
</dbReference>
<evidence type="ECO:0000256" key="4">
    <source>
        <dbReference type="ARBA" id="ARBA00023136"/>
    </source>
</evidence>
<accession>A0A4Y8UG20</accession>
<evidence type="ECO:0000256" key="3">
    <source>
        <dbReference type="ARBA" id="ARBA00022989"/>
    </source>
</evidence>
<reference evidence="7 8" key="1">
    <citation type="submission" date="2019-03" db="EMBL/GenBank/DDBJ databases">
        <title>Draft genome of Gammaproteobacteria bacterium LSUCC0057, a member of the SAR92 clade.</title>
        <authorList>
            <person name="Lanclos V.C."/>
            <person name="Doiron C."/>
            <person name="Henson M.W."/>
            <person name="Thrash J.C."/>
        </authorList>
    </citation>
    <scope>NUCLEOTIDE SEQUENCE [LARGE SCALE GENOMIC DNA]</scope>
    <source>
        <strain evidence="7 8">LSUCC0057</strain>
    </source>
</reference>
<dbReference type="Pfam" id="PF07219">
    <property type="entry name" value="HemY_N"/>
    <property type="match status" value="1"/>
</dbReference>
<keyword evidence="3 5" id="KW-1133">Transmembrane helix</keyword>
<evidence type="ECO:0000313" key="7">
    <source>
        <dbReference type="EMBL" id="TFH67348.1"/>
    </source>
</evidence>
<comment type="subcellular location">
    <subcellularLocation>
        <location evidence="1">Membrane</location>
    </subcellularLocation>
</comment>
<evidence type="ECO:0000259" key="6">
    <source>
        <dbReference type="Pfam" id="PF07219"/>
    </source>
</evidence>
<gene>
    <name evidence="7" type="ORF">E3W66_07580</name>
</gene>
<name>A0A4Y8UG20_9GAMM</name>
<dbReference type="OrthoDB" id="7053339at2"/>
<keyword evidence="2 5" id="KW-0812">Transmembrane</keyword>
<keyword evidence="8" id="KW-1185">Reference proteome</keyword>
<dbReference type="SUPFAM" id="SSF48452">
    <property type="entry name" value="TPR-like"/>
    <property type="match status" value="1"/>
</dbReference>
<evidence type="ECO:0000313" key="8">
    <source>
        <dbReference type="Proteomes" id="UP000298133"/>
    </source>
</evidence>
<sequence>MKKTLMLLLLALLSGAGVLWLVARGSGYVLVNYGGYQLEMSFWTALLSLLLLILLLRWGVAVVAWLLRAGGVVQWWRQRRQRSAMSRREQGLTALACGDWPEAKRLLVSASGQPLLESDRLLAARALHGCCEQQQALALLAPALEQRQRGALLLAAQLSEKPQQLIAWLEPLAQAKKLPAEPLQRLCAALLAAGKTAAALELLPQLNNAAAEPLYRRWWAVQSTALDDAKQLQRSWRSVPPALREQPAWIADYARRLVAVDEPIEAEKLLLKSLQSQLKRSQRHFDRDCLAALTTLPESGLNKRLRALESLLQQQPDSQLAYTVARLCQQGQLWGRARDFANQALALESSPAVHKLLAEIHLQLGDSAAAAEHFRRGLELALSR</sequence>
<dbReference type="Proteomes" id="UP000298133">
    <property type="component" value="Unassembled WGS sequence"/>
</dbReference>
<evidence type="ECO:0000256" key="2">
    <source>
        <dbReference type="ARBA" id="ARBA00022692"/>
    </source>
</evidence>
<evidence type="ECO:0000256" key="1">
    <source>
        <dbReference type="ARBA" id="ARBA00004370"/>
    </source>
</evidence>
<keyword evidence="4 5" id="KW-0472">Membrane</keyword>
<comment type="caution">
    <text evidence="7">The sequence shown here is derived from an EMBL/GenBank/DDBJ whole genome shotgun (WGS) entry which is preliminary data.</text>
</comment>
<organism evidence="7 8">
    <name type="scientific">Gammaproteobacteria bacterium LSUCC0057</name>
    <dbReference type="NCBI Taxonomy" id="2559237"/>
    <lineage>
        <taxon>Bacteria</taxon>
        <taxon>Pseudomonadati</taxon>
        <taxon>Pseudomonadota</taxon>
        <taxon>Gammaproteobacteria</taxon>
        <taxon>Cellvibrionales</taxon>
        <taxon>Porticoccaceae</taxon>
        <taxon>SAR92 clade</taxon>
    </lineage>
</organism>
<proteinExistence type="predicted"/>
<dbReference type="Gene3D" id="1.25.40.10">
    <property type="entry name" value="Tetratricopeptide repeat domain"/>
    <property type="match status" value="1"/>
</dbReference>